<evidence type="ECO:0000313" key="9">
    <source>
        <dbReference type="Proteomes" id="UP000235347"/>
    </source>
</evidence>
<comment type="cofactor">
    <cofactor evidence="6">
        <name>Mg(2+)</name>
        <dbReference type="ChEBI" id="CHEBI:18420"/>
    </cofactor>
    <text evidence="6">Binds 1 Mg(2+) ion per monomer.</text>
</comment>
<evidence type="ECO:0000259" key="7">
    <source>
        <dbReference type="Pfam" id="PF04321"/>
    </source>
</evidence>
<dbReference type="GO" id="GO:0019305">
    <property type="term" value="P:dTDP-rhamnose biosynthetic process"/>
    <property type="evidence" value="ECO:0007669"/>
    <property type="project" value="UniProtKB-UniPathway"/>
</dbReference>
<dbReference type="EMBL" id="PNYB01000003">
    <property type="protein sequence ID" value="PMS27164.1"/>
    <property type="molecule type" value="Genomic_DNA"/>
</dbReference>
<evidence type="ECO:0000313" key="8">
    <source>
        <dbReference type="EMBL" id="PMS27164.1"/>
    </source>
</evidence>
<dbReference type="GO" id="GO:0005829">
    <property type="term" value="C:cytosol"/>
    <property type="evidence" value="ECO:0007669"/>
    <property type="project" value="TreeGrafter"/>
</dbReference>
<dbReference type="Gene3D" id="3.40.50.720">
    <property type="entry name" value="NAD(P)-binding Rossmann-like Domain"/>
    <property type="match status" value="1"/>
</dbReference>
<dbReference type="PANTHER" id="PTHR10491">
    <property type="entry name" value="DTDP-4-DEHYDRORHAMNOSE REDUCTASE"/>
    <property type="match status" value="1"/>
</dbReference>
<gene>
    <name evidence="8" type="primary">rfbD</name>
    <name evidence="8" type="ORF">C0Z19_05280</name>
</gene>
<dbReference type="SUPFAM" id="SSF51735">
    <property type="entry name" value="NAD(P)-binding Rossmann-fold domains"/>
    <property type="match status" value="1"/>
</dbReference>
<dbReference type="GO" id="GO:0008831">
    <property type="term" value="F:dTDP-4-dehydrorhamnose reductase activity"/>
    <property type="evidence" value="ECO:0007669"/>
    <property type="project" value="UniProtKB-EC"/>
</dbReference>
<proteinExistence type="inferred from homology"/>
<evidence type="ECO:0000256" key="4">
    <source>
        <dbReference type="ARBA" id="ARBA00017099"/>
    </source>
</evidence>
<dbReference type="InterPro" id="IPR029903">
    <property type="entry name" value="RmlD-like-bd"/>
</dbReference>
<dbReference type="InterPro" id="IPR036291">
    <property type="entry name" value="NAD(P)-bd_dom_sf"/>
</dbReference>
<dbReference type="UniPathway" id="UPA00124"/>
<keyword evidence="6" id="KW-0560">Oxidoreductase</keyword>
<organism evidence="8 9">
    <name type="scientific">Trinickia soli</name>
    <dbReference type="NCBI Taxonomy" id="380675"/>
    <lineage>
        <taxon>Bacteria</taxon>
        <taxon>Pseudomonadati</taxon>
        <taxon>Pseudomonadota</taxon>
        <taxon>Betaproteobacteria</taxon>
        <taxon>Burkholderiales</taxon>
        <taxon>Burkholderiaceae</taxon>
        <taxon>Trinickia</taxon>
    </lineage>
</organism>
<comment type="caution">
    <text evidence="8">The sequence shown here is derived from an EMBL/GenBank/DDBJ whole genome shotgun (WGS) entry which is preliminary data.</text>
</comment>
<accession>A0A2N7WCQ8</accession>
<dbReference type="PANTHER" id="PTHR10491:SF4">
    <property type="entry name" value="METHIONINE ADENOSYLTRANSFERASE 2 SUBUNIT BETA"/>
    <property type="match status" value="1"/>
</dbReference>
<evidence type="ECO:0000256" key="1">
    <source>
        <dbReference type="ARBA" id="ARBA00004781"/>
    </source>
</evidence>
<keyword evidence="6" id="KW-0521">NADP</keyword>
<comment type="pathway">
    <text evidence="1 6">Carbohydrate biosynthesis; dTDP-L-rhamnose biosynthesis.</text>
</comment>
<dbReference type="EC" id="1.1.1.133" evidence="3 6"/>
<protein>
    <recommendedName>
        <fullName evidence="4 6">dTDP-4-dehydrorhamnose reductase</fullName>
        <ecNumber evidence="3 6">1.1.1.133</ecNumber>
    </recommendedName>
</protein>
<evidence type="ECO:0000256" key="5">
    <source>
        <dbReference type="ARBA" id="ARBA00048200"/>
    </source>
</evidence>
<evidence type="ECO:0000256" key="3">
    <source>
        <dbReference type="ARBA" id="ARBA00012929"/>
    </source>
</evidence>
<evidence type="ECO:0000256" key="6">
    <source>
        <dbReference type="RuleBase" id="RU364082"/>
    </source>
</evidence>
<dbReference type="Pfam" id="PF04321">
    <property type="entry name" value="RmlD_sub_bind"/>
    <property type="match status" value="1"/>
</dbReference>
<keyword evidence="9" id="KW-1185">Reference proteome</keyword>
<dbReference type="InterPro" id="IPR005913">
    <property type="entry name" value="dTDP_dehydrorham_reduct"/>
</dbReference>
<dbReference type="RefSeq" id="WP_102608737.1">
    <property type="nucleotide sequence ID" value="NZ_CADIKD010000001.1"/>
</dbReference>
<dbReference type="CDD" id="cd05254">
    <property type="entry name" value="dTDP_HR_like_SDR_e"/>
    <property type="match status" value="1"/>
</dbReference>
<feature type="domain" description="RmlD-like substrate binding" evidence="7">
    <location>
        <begin position="1"/>
        <end position="295"/>
    </location>
</feature>
<name>A0A2N7WCQ8_9BURK</name>
<comment type="catalytic activity">
    <reaction evidence="5 6">
        <text>dTDP-beta-L-rhamnose + NADP(+) = dTDP-4-dehydro-beta-L-rhamnose + NADPH + H(+)</text>
        <dbReference type="Rhea" id="RHEA:21796"/>
        <dbReference type="ChEBI" id="CHEBI:15378"/>
        <dbReference type="ChEBI" id="CHEBI:57510"/>
        <dbReference type="ChEBI" id="CHEBI:57783"/>
        <dbReference type="ChEBI" id="CHEBI:58349"/>
        <dbReference type="ChEBI" id="CHEBI:62830"/>
        <dbReference type="EC" id="1.1.1.133"/>
    </reaction>
</comment>
<reference evidence="8 9" key="1">
    <citation type="submission" date="2018-01" db="EMBL/GenBank/DDBJ databases">
        <title>Whole genome analyses suggest that Burkholderia sensu lato contains two further novel genera in the rhizoxinica-symbiotica group Mycetohabitans gen. nov., and Trinickia gen. nov.: implications for the evolution of diazotrophy and nodulation in the Burkholderiaceae.</title>
        <authorList>
            <person name="Estrada-de los Santos P."/>
            <person name="Palmer M."/>
            <person name="Chavez-Ramirez B."/>
            <person name="Beukes C."/>
            <person name="Steenkamp E.T."/>
            <person name="Hirsch A.M."/>
            <person name="Manyaka P."/>
            <person name="Maluk M."/>
            <person name="Lafos M."/>
            <person name="Crook M."/>
            <person name="Gross E."/>
            <person name="Simon M.F."/>
            <person name="Bueno dos Reis Junior F."/>
            <person name="Poole P.S."/>
            <person name="Venter S.N."/>
            <person name="James E.K."/>
        </authorList>
    </citation>
    <scope>NUCLEOTIDE SEQUENCE [LARGE SCALE GENOMIC DNA]</scope>
    <source>
        <strain evidence="8 9">GP25-8</strain>
    </source>
</reference>
<dbReference type="Gene3D" id="3.90.25.10">
    <property type="entry name" value="UDP-galactose 4-epimerase, domain 1"/>
    <property type="match status" value="1"/>
</dbReference>
<dbReference type="NCBIfam" id="TIGR01214">
    <property type="entry name" value="rmlD"/>
    <property type="match status" value="1"/>
</dbReference>
<dbReference type="AlphaFoldDB" id="A0A2N7WCQ8"/>
<dbReference type="Proteomes" id="UP000235347">
    <property type="component" value="Unassembled WGS sequence"/>
</dbReference>
<sequence>MRILVTGGNGQVGWELTRTLSALGEVVSCDRERADLSMPQTLKALVAGVAPDVLVNAAAYTAVDKAEEDTTSAALVNAQAVGVLAEAARNAGALFVHYSTDYVFDGAKSGPYVESDPVTPLSAYGRTKLDGERAVAAAGGDWLVFRTSWVYGPRGRNFLRTMLRLAAQREQLSVVSDQIGAPTSARAIAQWTAHAVRQSLAERASGTFASGLFHLTASGSTSWHGFATQIVDAARRALGDDAILARRVEPIPASRYPTPARRPANSLLDNTAFERRFGLWRQPWDAAMQDVLDDVFERMGELR</sequence>
<evidence type="ECO:0000256" key="2">
    <source>
        <dbReference type="ARBA" id="ARBA00010944"/>
    </source>
</evidence>
<comment type="function">
    <text evidence="6">Catalyzes the reduction of dTDP-6-deoxy-L-lyxo-4-hexulose to yield dTDP-L-rhamnose.</text>
</comment>
<comment type="similarity">
    <text evidence="2 6">Belongs to the dTDP-4-dehydrorhamnose reductase family.</text>
</comment>